<dbReference type="InterPro" id="IPR015943">
    <property type="entry name" value="WD40/YVTN_repeat-like_dom_sf"/>
</dbReference>
<evidence type="ECO:0000256" key="2">
    <source>
        <dbReference type="ARBA" id="ARBA00023136"/>
    </source>
</evidence>
<dbReference type="InterPro" id="IPR040096">
    <property type="entry name" value="Ric1"/>
</dbReference>
<dbReference type="GO" id="GO:0042147">
    <property type="term" value="P:retrograde transport, endosome to Golgi"/>
    <property type="evidence" value="ECO:0007669"/>
    <property type="project" value="TreeGrafter"/>
</dbReference>
<dbReference type="SUPFAM" id="SSF82171">
    <property type="entry name" value="DPP6 N-terminal domain-like"/>
    <property type="match status" value="2"/>
</dbReference>
<feature type="domain" description="RIC1 C-terminal alpha solenoid region" evidence="3">
    <location>
        <begin position="875"/>
        <end position="1043"/>
    </location>
</feature>
<dbReference type="GO" id="GO:0034066">
    <property type="term" value="C:Ric1-Rgp1 guanyl-nucleotide exchange factor complex"/>
    <property type="evidence" value="ECO:0007669"/>
    <property type="project" value="InterPro"/>
</dbReference>
<dbReference type="GO" id="GO:0006886">
    <property type="term" value="P:intracellular protein transport"/>
    <property type="evidence" value="ECO:0007669"/>
    <property type="project" value="InterPro"/>
</dbReference>
<evidence type="ECO:0000259" key="3">
    <source>
        <dbReference type="Pfam" id="PF07064"/>
    </source>
</evidence>
<gene>
    <name evidence="4" type="ORF">INT47_010706</name>
</gene>
<dbReference type="Pfam" id="PF07064">
    <property type="entry name" value="RIC1"/>
    <property type="match status" value="1"/>
</dbReference>
<sequence length="1074" mass="120214">MYWLNGIASQLSLDCTVPKDNKNIKDEKDKLSFSKSLDIISIKPSHHASLFITCTRSAIYLWSVKPTTVLAFVQRSENHIQEFGENIEIIWKPDASSIVVQTKNNYLLLYAIISYDQRSFEFNFPNSTHAFVTGPGEGKGPRTMLIKFRLAIRIDAGIACGSSSDDTLIIATKAPSAIQCISWNPQQVNATKTSVLNRLGIMENEETEQVSDIIYDKLMNISVWLSSEGRAYFVQNNSSLSNQRRASVNSSNGLPSKSITSPSVPTFEKQNYWAGVCFHKENHKATAVSVNSKFSLIAVGTDKGIVYVYSAQNYSSTPVLSHTLVLTSWSSQSSNAQDNSVETLEWTSDGYAIAVGFKRRGLAVWSVYGGLLCSSSEMDDVFDGENAGKLKDTYVKGICTLFWGPGNHQLFVLSGDLSRDIPTKFFTIPFVKSALTSYLHSDNARRGLLQTDDRILLYNNGGDYQENNTTIDPAAVAWTHIQYPALYITDHWPIRYTSISSDGKFIAIAGKRGFAHYNAISNRWKLFGNQQQEQSFLVRGGMVWYKHVLIVACESLQSKTYEIRMYSRESNLDNAYILYTESISNIPAYMTLCGSFLLVYTSENVLNVYNICLGASNNKGGTLARLELVRRTSLKGIVARVSRVRSISLFNAFNGDQIHSMENVISSNIMLLVDGKLIILCPKTSEDNDNTDLKNDGPLSAPINQFDMHIIHQKAEYYWIGRKSVDNLITSLWIADGKGLKTFTNLLLGRDFDYNTYNHDISDSEPSTPTTPGFLSSSSLNVADMGRPFSLGYRMGPDGLSPSNSMGDMDECSKWRTSDFDNLNNLSIYIPLDFYPLSILLDKGIIVGIEQNISYRDSLGFVLFKMSPKMHLFLHHILRYLLQHDLEQDAVLFARAYEKFVYFGHALEILLHTVLEEEAGHDLGDEAILPLVIKFLDQFPHALDVIVSCARKTEVALWDHLFSVVGKPKDLFEMCLSDGRLRTATSYLIILQTMQPLAIGGKDTIRLLQKAMDENDFELCKELVRFLSSIDSSGQTLQEALKMIKSRMENPLSPNSTDVQIDKVAQSMHNLSSA</sequence>
<evidence type="ECO:0000256" key="1">
    <source>
        <dbReference type="ARBA" id="ARBA00004370"/>
    </source>
</evidence>
<organism evidence="4 5">
    <name type="scientific">Mucor saturninus</name>
    <dbReference type="NCBI Taxonomy" id="64648"/>
    <lineage>
        <taxon>Eukaryota</taxon>
        <taxon>Fungi</taxon>
        <taxon>Fungi incertae sedis</taxon>
        <taxon>Mucoromycota</taxon>
        <taxon>Mucoromycotina</taxon>
        <taxon>Mucoromycetes</taxon>
        <taxon>Mucorales</taxon>
        <taxon>Mucorineae</taxon>
        <taxon>Mucoraceae</taxon>
        <taxon>Mucor</taxon>
    </lineage>
</organism>
<dbReference type="GO" id="GO:0005829">
    <property type="term" value="C:cytosol"/>
    <property type="evidence" value="ECO:0007669"/>
    <property type="project" value="TreeGrafter"/>
</dbReference>
<dbReference type="AlphaFoldDB" id="A0A8H7QKK1"/>
<proteinExistence type="predicted"/>
<keyword evidence="2" id="KW-0472">Membrane</keyword>
<dbReference type="InterPro" id="IPR009771">
    <property type="entry name" value="RIC1_C"/>
</dbReference>
<dbReference type="PANTHER" id="PTHR22746">
    <property type="entry name" value="RAB6A-GEF COMPLEX PARTNER PROTEIN 1"/>
    <property type="match status" value="1"/>
</dbReference>
<name>A0A8H7QKK1_9FUNG</name>
<dbReference type="OrthoDB" id="67540at2759"/>
<dbReference type="EMBL" id="JAEPRD010000243">
    <property type="protein sequence ID" value="KAG2193231.1"/>
    <property type="molecule type" value="Genomic_DNA"/>
</dbReference>
<comment type="caution">
    <text evidence="4">The sequence shown here is derived from an EMBL/GenBank/DDBJ whole genome shotgun (WGS) entry which is preliminary data.</text>
</comment>
<evidence type="ECO:0000313" key="4">
    <source>
        <dbReference type="EMBL" id="KAG2193231.1"/>
    </source>
</evidence>
<dbReference type="Pfam" id="PF25440">
    <property type="entry name" value="Beta-prop_RIC1_2nd"/>
    <property type="match status" value="1"/>
</dbReference>
<dbReference type="Gene3D" id="2.130.10.10">
    <property type="entry name" value="YVTN repeat-like/Quinoprotein amine dehydrogenase"/>
    <property type="match status" value="1"/>
</dbReference>
<reference evidence="4" key="1">
    <citation type="submission" date="2020-12" db="EMBL/GenBank/DDBJ databases">
        <title>Metabolic potential, ecology and presence of endohyphal bacteria is reflected in genomic diversity of Mucoromycotina.</title>
        <authorList>
            <person name="Muszewska A."/>
            <person name="Okrasinska A."/>
            <person name="Steczkiewicz K."/>
            <person name="Drgas O."/>
            <person name="Orlowska M."/>
            <person name="Perlinska-Lenart U."/>
            <person name="Aleksandrzak-Piekarczyk T."/>
            <person name="Szatraj K."/>
            <person name="Zielenkiewicz U."/>
            <person name="Pilsyk S."/>
            <person name="Malc E."/>
            <person name="Mieczkowski P."/>
            <person name="Kruszewska J.S."/>
            <person name="Biernat P."/>
            <person name="Pawlowska J."/>
        </authorList>
    </citation>
    <scope>NUCLEOTIDE SEQUENCE</scope>
    <source>
        <strain evidence="4">WA0000017839</strain>
    </source>
</reference>
<evidence type="ECO:0000313" key="5">
    <source>
        <dbReference type="Proteomes" id="UP000603453"/>
    </source>
</evidence>
<dbReference type="Proteomes" id="UP000603453">
    <property type="component" value="Unassembled WGS sequence"/>
</dbReference>
<accession>A0A8H7QKK1</accession>
<comment type="subcellular location">
    <subcellularLocation>
        <location evidence="1">Membrane</location>
    </subcellularLocation>
</comment>
<dbReference type="PANTHER" id="PTHR22746:SF10">
    <property type="entry name" value="GUANINE NUCLEOTIDE EXCHANGE FACTOR SUBUNIT RIC1"/>
    <property type="match status" value="1"/>
</dbReference>
<protein>
    <recommendedName>
        <fullName evidence="3">RIC1 C-terminal alpha solenoid region domain-containing protein</fullName>
    </recommendedName>
</protein>
<keyword evidence="5" id="KW-1185">Reference proteome</keyword>
<dbReference type="GO" id="GO:0000139">
    <property type="term" value="C:Golgi membrane"/>
    <property type="evidence" value="ECO:0007669"/>
    <property type="project" value="TreeGrafter"/>
</dbReference>